<sequence>MIFLTNEEKSTPSYDYSESQPCLFTGYAEAHAPTGYLESAGPQYNELFCQPNDDLHIQAPGHEDELDGDSNLSGNDM</sequence>
<evidence type="ECO:0000313" key="3">
    <source>
        <dbReference type="WBParaSite" id="ACRNAN_scaffold3475.g21075.t1"/>
    </source>
</evidence>
<organism evidence="2 3">
    <name type="scientific">Acrobeloides nanus</name>
    <dbReference type="NCBI Taxonomy" id="290746"/>
    <lineage>
        <taxon>Eukaryota</taxon>
        <taxon>Metazoa</taxon>
        <taxon>Ecdysozoa</taxon>
        <taxon>Nematoda</taxon>
        <taxon>Chromadorea</taxon>
        <taxon>Rhabditida</taxon>
        <taxon>Tylenchina</taxon>
        <taxon>Cephalobomorpha</taxon>
        <taxon>Cephaloboidea</taxon>
        <taxon>Cephalobidae</taxon>
        <taxon>Acrobeloides</taxon>
    </lineage>
</organism>
<evidence type="ECO:0000313" key="2">
    <source>
        <dbReference type="Proteomes" id="UP000887540"/>
    </source>
</evidence>
<protein>
    <submittedName>
        <fullName evidence="3">Uncharacterized protein</fullName>
    </submittedName>
</protein>
<reference evidence="3" key="1">
    <citation type="submission" date="2022-11" db="UniProtKB">
        <authorList>
            <consortium name="WormBaseParasite"/>
        </authorList>
    </citation>
    <scope>IDENTIFICATION</scope>
</reference>
<feature type="region of interest" description="Disordered" evidence="1">
    <location>
        <begin position="53"/>
        <end position="77"/>
    </location>
</feature>
<proteinExistence type="predicted"/>
<dbReference type="WBParaSite" id="ACRNAN_scaffold3475.g21075.t1">
    <property type="protein sequence ID" value="ACRNAN_scaffold3475.g21075.t1"/>
    <property type="gene ID" value="ACRNAN_scaffold3475.g21075"/>
</dbReference>
<dbReference type="Proteomes" id="UP000887540">
    <property type="component" value="Unplaced"/>
</dbReference>
<name>A0A914DQD0_9BILA</name>
<evidence type="ECO:0000256" key="1">
    <source>
        <dbReference type="SAM" id="MobiDB-lite"/>
    </source>
</evidence>
<dbReference type="AlphaFoldDB" id="A0A914DQD0"/>
<accession>A0A914DQD0</accession>
<keyword evidence="2" id="KW-1185">Reference proteome</keyword>